<dbReference type="InterPro" id="IPR036526">
    <property type="entry name" value="C-N_Hydrolase_sf"/>
</dbReference>
<keyword evidence="4" id="KW-0997">Cell inner membrane</keyword>
<dbReference type="AlphaFoldDB" id="A0A4U8UEX7"/>
<dbReference type="EMBL" id="JRPC02000014">
    <property type="protein sequence ID" value="TLE15663.1"/>
    <property type="molecule type" value="Genomic_DNA"/>
</dbReference>
<keyword evidence="7 10" id="KW-1133">Transmembrane helix</keyword>
<evidence type="ECO:0000256" key="5">
    <source>
        <dbReference type="ARBA" id="ARBA00022679"/>
    </source>
</evidence>
<reference evidence="12 13" key="1">
    <citation type="journal article" date="2014" name="Genome Announc.">
        <title>Draft genome sequences of eight enterohepatic helicobacter species isolated from both laboratory and wild rodents.</title>
        <authorList>
            <person name="Sheh A."/>
            <person name="Shen Z."/>
            <person name="Fox J.G."/>
        </authorList>
    </citation>
    <scope>NUCLEOTIDE SEQUENCE [LARGE SCALE GENOMIC DNA]</scope>
    <source>
        <strain evidence="12 13">MIT-03-7007</strain>
    </source>
</reference>
<dbReference type="RefSeq" id="WP_034553559.1">
    <property type="nucleotide sequence ID" value="NZ_JRPC02000014.1"/>
</dbReference>
<accession>A0A4U8UEX7</accession>
<feature type="transmembrane region" description="Helical" evidence="10">
    <location>
        <begin position="86"/>
        <end position="109"/>
    </location>
</feature>
<feature type="transmembrane region" description="Helical" evidence="10">
    <location>
        <begin position="146"/>
        <end position="165"/>
    </location>
</feature>
<evidence type="ECO:0000313" key="12">
    <source>
        <dbReference type="EMBL" id="TLE15663.1"/>
    </source>
</evidence>
<feature type="domain" description="CN hydrolase" evidence="11">
    <location>
        <begin position="205"/>
        <end position="422"/>
    </location>
</feature>
<keyword evidence="3" id="KW-1003">Cell membrane</keyword>
<feature type="transmembrane region" description="Helical" evidence="10">
    <location>
        <begin position="116"/>
        <end position="134"/>
    </location>
</feature>
<keyword evidence="8 10" id="KW-0472">Membrane</keyword>
<dbReference type="InterPro" id="IPR004563">
    <property type="entry name" value="Apolipo_AcylTrfase"/>
</dbReference>
<keyword evidence="6 10" id="KW-0812">Transmembrane</keyword>
<dbReference type="InterPro" id="IPR059109">
    <property type="entry name" value="Lnt_membrane_dom"/>
</dbReference>
<feature type="transmembrane region" description="Helical" evidence="10">
    <location>
        <begin position="42"/>
        <end position="74"/>
    </location>
</feature>
<dbReference type="PROSITE" id="PS50263">
    <property type="entry name" value="CN_HYDROLASE"/>
    <property type="match status" value="1"/>
</dbReference>
<dbReference type="Pfam" id="PF26365">
    <property type="entry name" value="ApoNAT_membrane"/>
    <property type="match status" value="1"/>
</dbReference>
<comment type="caution">
    <text evidence="12">The sequence shown here is derived from an EMBL/GenBank/DDBJ whole genome shotgun (WGS) entry which is preliminary data.</text>
</comment>
<proteinExistence type="inferred from homology"/>
<gene>
    <name evidence="12" type="ORF">LS72_006160</name>
</gene>
<evidence type="ECO:0000256" key="8">
    <source>
        <dbReference type="ARBA" id="ARBA00023136"/>
    </source>
</evidence>
<evidence type="ECO:0000256" key="7">
    <source>
        <dbReference type="ARBA" id="ARBA00022989"/>
    </source>
</evidence>
<evidence type="ECO:0000256" key="9">
    <source>
        <dbReference type="ARBA" id="ARBA00023315"/>
    </source>
</evidence>
<dbReference type="PANTHER" id="PTHR38686:SF1">
    <property type="entry name" value="APOLIPOPROTEIN N-ACYLTRANSFERASE"/>
    <property type="match status" value="1"/>
</dbReference>
<organism evidence="12 13">
    <name type="scientific">Helicobacter apodemus</name>
    <dbReference type="NCBI Taxonomy" id="135569"/>
    <lineage>
        <taxon>Bacteria</taxon>
        <taxon>Pseudomonadati</taxon>
        <taxon>Campylobacterota</taxon>
        <taxon>Epsilonproteobacteria</taxon>
        <taxon>Campylobacterales</taxon>
        <taxon>Helicobacteraceae</taxon>
        <taxon>Helicobacter</taxon>
    </lineage>
</organism>
<dbReference type="NCBIfam" id="TIGR00546">
    <property type="entry name" value="lnt"/>
    <property type="match status" value="1"/>
</dbReference>
<evidence type="ECO:0000256" key="3">
    <source>
        <dbReference type="ARBA" id="ARBA00022475"/>
    </source>
</evidence>
<sequence>MNATLIAQKRLHQSLIGILCAISLSAFIYLEHFSLNSPIISTLFAIVGLFLYLQLSAFGGLVCGGLIGILWFYWIALSFRYYDIAYLMPLMWIVLILVYGILFLFFCAFNHYVYKLLTLLCGSFIHPFGFNWFIPEAIFTTSYFTPSKWTLVLLLLSLMIFSMLYLKRFYKISLLWLPMSLICIYIFTQQSSIHTTPSPLKIKTLQTNIPQNLRWDSNNLQEILDSNLEAINLAIKESYDVIILPETAFTLVLNHQPKLLQTLQEKSHKITIVTGGIYQDGFYQDAETYNSAYVFEKGEMQVLHKIILVPFGESIPLPSSLANFINELIFKGGSNFAKNPNTTPNSTRIHKQDFQIAICYEATREEYYQSSPKFLIAISNNAWFAPSIEPTLQKILMLYFAKNYGTTIYHSSNASPSFILFP</sequence>
<comment type="subcellular location">
    <subcellularLocation>
        <location evidence="1">Cell membrane</location>
        <topology evidence="1">Multi-pass membrane protein</topology>
    </subcellularLocation>
</comment>
<evidence type="ECO:0000259" key="11">
    <source>
        <dbReference type="PROSITE" id="PS50263"/>
    </source>
</evidence>
<comment type="similarity">
    <text evidence="2">Belongs to the CN hydrolase family. Apolipoprotein N-acyltransferase subfamily.</text>
</comment>
<feature type="transmembrane region" description="Helical" evidence="10">
    <location>
        <begin position="12"/>
        <end position="30"/>
    </location>
</feature>
<feature type="transmembrane region" description="Helical" evidence="10">
    <location>
        <begin position="172"/>
        <end position="188"/>
    </location>
</feature>
<evidence type="ECO:0000256" key="2">
    <source>
        <dbReference type="ARBA" id="ARBA00010065"/>
    </source>
</evidence>
<dbReference type="Proteomes" id="UP000029920">
    <property type="component" value="Unassembled WGS sequence"/>
</dbReference>
<dbReference type="Pfam" id="PF00795">
    <property type="entry name" value="CN_hydrolase"/>
    <property type="match status" value="1"/>
</dbReference>
<protein>
    <submittedName>
        <fullName evidence="12">Apolipoprotein N-acyltransferase</fullName>
    </submittedName>
</protein>
<dbReference type="InterPro" id="IPR003010">
    <property type="entry name" value="C-N_Hydrolase"/>
</dbReference>
<dbReference type="GO" id="GO:0042158">
    <property type="term" value="P:lipoprotein biosynthetic process"/>
    <property type="evidence" value="ECO:0007669"/>
    <property type="project" value="InterPro"/>
</dbReference>
<evidence type="ECO:0000313" key="13">
    <source>
        <dbReference type="Proteomes" id="UP000029920"/>
    </source>
</evidence>
<evidence type="ECO:0000256" key="4">
    <source>
        <dbReference type="ARBA" id="ARBA00022519"/>
    </source>
</evidence>
<name>A0A4U8UEX7_9HELI</name>
<keyword evidence="5" id="KW-0808">Transferase</keyword>
<dbReference type="SUPFAM" id="SSF56317">
    <property type="entry name" value="Carbon-nitrogen hydrolase"/>
    <property type="match status" value="1"/>
</dbReference>
<keyword evidence="13" id="KW-1185">Reference proteome</keyword>
<evidence type="ECO:0000256" key="1">
    <source>
        <dbReference type="ARBA" id="ARBA00004651"/>
    </source>
</evidence>
<evidence type="ECO:0000256" key="10">
    <source>
        <dbReference type="SAM" id="Phobius"/>
    </source>
</evidence>
<keyword evidence="9" id="KW-0012">Acyltransferase</keyword>
<dbReference type="Gene3D" id="3.60.110.10">
    <property type="entry name" value="Carbon-nitrogen hydrolase"/>
    <property type="match status" value="1"/>
</dbReference>
<dbReference type="GO" id="GO:0016410">
    <property type="term" value="F:N-acyltransferase activity"/>
    <property type="evidence" value="ECO:0007669"/>
    <property type="project" value="InterPro"/>
</dbReference>
<dbReference type="InterPro" id="IPR059110">
    <property type="entry name" value="Lnt_campylobact"/>
</dbReference>
<dbReference type="GO" id="GO:0005886">
    <property type="term" value="C:plasma membrane"/>
    <property type="evidence" value="ECO:0007669"/>
    <property type="project" value="UniProtKB-SubCell"/>
</dbReference>
<dbReference type="NCBIfam" id="NF008934">
    <property type="entry name" value="PRK12291.1"/>
    <property type="match status" value="1"/>
</dbReference>
<dbReference type="PANTHER" id="PTHR38686">
    <property type="entry name" value="APOLIPOPROTEIN N-ACYLTRANSFERASE"/>
    <property type="match status" value="1"/>
</dbReference>
<evidence type="ECO:0000256" key="6">
    <source>
        <dbReference type="ARBA" id="ARBA00022692"/>
    </source>
</evidence>